<gene>
    <name evidence="2" type="primary">plekha7b</name>
</gene>
<accession>A0AC58G4C5</accession>
<organism evidence="1 2">
    <name type="scientific">Danio rerio</name>
    <name type="common">Zebrafish</name>
    <name type="synonym">Brachydanio rerio</name>
    <dbReference type="NCBI Taxonomy" id="7955"/>
    <lineage>
        <taxon>Eukaryota</taxon>
        <taxon>Metazoa</taxon>
        <taxon>Chordata</taxon>
        <taxon>Craniata</taxon>
        <taxon>Vertebrata</taxon>
        <taxon>Euteleostomi</taxon>
        <taxon>Actinopterygii</taxon>
        <taxon>Neopterygii</taxon>
        <taxon>Teleostei</taxon>
        <taxon>Ostariophysi</taxon>
        <taxon>Cypriniformes</taxon>
        <taxon>Danionidae</taxon>
        <taxon>Danioninae</taxon>
        <taxon>Danio</taxon>
    </lineage>
</organism>
<keyword evidence="1" id="KW-1185">Reference proteome</keyword>
<dbReference type="RefSeq" id="XP_073764591.1">
    <property type="nucleotide sequence ID" value="XM_073908490.1"/>
</dbReference>
<reference evidence="2" key="1">
    <citation type="submission" date="2025-08" db="UniProtKB">
        <authorList>
            <consortium name="RefSeq"/>
        </authorList>
    </citation>
    <scope>IDENTIFICATION</scope>
    <source>
        <strain evidence="2">Tuebingen</strain>
        <tissue evidence="2">Fibroblasts and whole tissue</tissue>
    </source>
</reference>
<proteinExistence type="predicted"/>
<evidence type="ECO:0000313" key="2">
    <source>
        <dbReference type="RefSeq" id="XP_073764591.1"/>
    </source>
</evidence>
<sequence length="1290" mass="145638">MAAPLGRDTLPDHWSYGVCRDGRVFFINDKTRDTTWLHPRTGEPVNSGHMIRSDLPRGWEEGFTEEGASYFINHNQRSTTFRHPVTGHISSENTDFILQDQANLRMSKPPPEARPPSMVSESSVAISSSPADATSGSRNLKPSGKVHCFGKRDHSIKRNPNVPVVVRGWLYKQDSSGMRLWKRKWFVLSDYCLFYYKDSREETVLGSIPLPSYVISPVGPEDHISRKYAFKACHTGMRSYIYNKNSLIGSQAEHCGMRTYFFSADTQEDMNGWIRAMNQAALMQSHGMKREAERSSKPEQHAVPQTNHFSSSKGSSQAESAQQTHIEVAELRPQRDGDECYVYSKDITEDPVKLMSPGEMEMEALSQSGAHSRPPSTVPTQRNGLPSSGIPPDQNGNVVYKRGLVPRTDTEKKVQRKTALAQVEHWVKVQKGDPKSHPTAEYTLPRRTPPLQPKSVMMDTYQSLPKTTRHHSGSSSPPVPRNLPSDYKYAHDRLSHFRMSTDERMATKEGMVWQLYEWQQRQQFRHGSPTAPIYTGPDYMDTSAFRVTLEMPRSISVPPSPCDMPPSGHPSKSLSPRRPHTPADRVTVRPLDDFATVDTPILGSPRGICSQISKTSQLERRSMPTMGYITHTVSAPSLHGKTPEELTLLLIQLRRHRAKLASVRSDTFTHLQNQHNGLSGPSLQADDTYIQLKKDLEYLDLKVTGRDSLKDRPPRPVKIAESDIDVKLSRLCEQDKILQELEARIRTLKEDKDKLESVLDVSHQQMEQYQDQPAHAEKIAYQQKLLREDVVHIRADISQVSTEMENAWSEYSHLERDVDRLRSALQDQMTHSALSQEKSQMRKELWRIEDVLAGLSSSKANYRVIIDSVRNPERKLVPSASLSAVPSLSDSPSMGELKAAQPSPHLSPVQPCTQQPLQLSHTALTPKWPEEDAPPRPPLPHLYSPDEHPPAVPPLPKETSVIRHTSVRGLKRQSDERKRDREIGQFSNGDHKVEIRAFLSEPELLVVGGQIGGLSRDSGYQTLPNRGLTSSSSRLNQSSNISSFVTLRRGLTTTSLKERPKSALERLYSGEPVQQRGRMSAEEQLERMKRHQKALVRERKRTLSQGERQASTSRASSSSTSRPVSADLGSWRREQDFDLQLLERAVMGEERPVEHKERQRSHSDEWLTLSSTPMRELDLEPLDYQLDLSKELSKPQKVTIPERYVDMDPEEPLSPQEMEARHRKVERIKSILAKSSVQNIPPPAAVDKPVVPDIDSALQEQERIITMSYALASEASLKSKQVAAKAVSGY</sequence>
<protein>
    <submittedName>
        <fullName evidence="2">Pleckstrin homology domain-containing family A member 7 isoform X20</fullName>
    </submittedName>
</protein>
<evidence type="ECO:0000313" key="1">
    <source>
        <dbReference type="Proteomes" id="UP000000437"/>
    </source>
</evidence>
<dbReference type="Proteomes" id="UP000000437">
    <property type="component" value="Chromosome 7"/>
</dbReference>
<name>A0AC58G4C5_DANRE</name>